<comment type="function">
    <text evidence="4">Catalyzes the reduction of fatty acyl-CoA to fatty alcohols.</text>
</comment>
<evidence type="ECO:0000256" key="2">
    <source>
        <dbReference type="ARBA" id="ARBA00022516"/>
    </source>
</evidence>
<dbReference type="GO" id="GO:0035336">
    <property type="term" value="P:long-chain fatty-acyl-CoA metabolic process"/>
    <property type="evidence" value="ECO:0000318"/>
    <property type="project" value="GO_Central"/>
</dbReference>
<dbReference type="EC" id="1.2.1.84" evidence="4"/>
<dbReference type="Pfam" id="PF07993">
    <property type="entry name" value="NAD_binding_4"/>
    <property type="match status" value="1"/>
</dbReference>
<evidence type="ECO:0000313" key="6">
    <source>
        <dbReference type="Proteomes" id="UP000005239"/>
    </source>
</evidence>
<dbReference type="SUPFAM" id="SSF51735">
    <property type="entry name" value="NAD(P)-binding Rossmann-fold domains"/>
    <property type="match status" value="1"/>
</dbReference>
<protein>
    <recommendedName>
        <fullName evidence="4">Fatty acyl-CoA reductase</fullName>
        <ecNumber evidence="4">1.2.1.84</ecNumber>
    </recommendedName>
</protein>
<dbReference type="CDD" id="cd05236">
    <property type="entry name" value="FAR-N_SDR_e"/>
    <property type="match status" value="1"/>
</dbReference>
<keyword evidence="3 4" id="KW-0443">Lipid metabolism</keyword>
<dbReference type="CDD" id="cd09071">
    <property type="entry name" value="FAR_C"/>
    <property type="match status" value="1"/>
</dbReference>
<dbReference type="InterPro" id="IPR013120">
    <property type="entry name" value="FAR_NAD-bd"/>
</dbReference>
<feature type="transmembrane region" description="Helical" evidence="4">
    <location>
        <begin position="536"/>
        <end position="557"/>
    </location>
</feature>
<evidence type="ECO:0000256" key="3">
    <source>
        <dbReference type="ARBA" id="ARBA00023098"/>
    </source>
</evidence>
<dbReference type="AlphaFoldDB" id="A0A2A6CNT0"/>
<reference evidence="6" key="1">
    <citation type="journal article" date="2008" name="Nat. Genet.">
        <title>The Pristionchus pacificus genome provides a unique perspective on nematode lifestyle and parasitism.</title>
        <authorList>
            <person name="Dieterich C."/>
            <person name="Clifton S.W."/>
            <person name="Schuster L.N."/>
            <person name="Chinwalla A."/>
            <person name="Delehaunty K."/>
            <person name="Dinkelacker I."/>
            <person name="Fulton L."/>
            <person name="Fulton R."/>
            <person name="Godfrey J."/>
            <person name="Minx P."/>
            <person name="Mitreva M."/>
            <person name="Roeseler W."/>
            <person name="Tian H."/>
            <person name="Witte H."/>
            <person name="Yang S.P."/>
            <person name="Wilson R.K."/>
            <person name="Sommer R.J."/>
        </authorList>
    </citation>
    <scope>NUCLEOTIDE SEQUENCE [LARGE SCALE GENOMIC DNA]</scope>
    <source>
        <strain evidence="6">PS312</strain>
    </source>
</reference>
<proteinExistence type="inferred from homology"/>
<dbReference type="InterPro" id="IPR033640">
    <property type="entry name" value="FAR_C"/>
</dbReference>
<accession>A0A8R1UV22</accession>
<evidence type="ECO:0000256" key="1">
    <source>
        <dbReference type="ARBA" id="ARBA00005928"/>
    </source>
</evidence>
<dbReference type="Pfam" id="PF03015">
    <property type="entry name" value="Sterile"/>
    <property type="match status" value="1"/>
</dbReference>
<evidence type="ECO:0000313" key="5">
    <source>
        <dbReference type="EnsemblMetazoa" id="PPA41251.1"/>
    </source>
</evidence>
<evidence type="ECO:0000256" key="4">
    <source>
        <dbReference type="RuleBase" id="RU363097"/>
    </source>
</evidence>
<organism evidence="5 6">
    <name type="scientific">Pristionchus pacificus</name>
    <name type="common">Parasitic nematode worm</name>
    <dbReference type="NCBI Taxonomy" id="54126"/>
    <lineage>
        <taxon>Eukaryota</taxon>
        <taxon>Metazoa</taxon>
        <taxon>Ecdysozoa</taxon>
        <taxon>Nematoda</taxon>
        <taxon>Chromadorea</taxon>
        <taxon>Rhabditida</taxon>
        <taxon>Rhabditina</taxon>
        <taxon>Diplogasteromorpha</taxon>
        <taxon>Diplogasteroidea</taxon>
        <taxon>Neodiplogasteridae</taxon>
        <taxon>Pristionchus</taxon>
    </lineage>
</organism>
<comment type="similarity">
    <text evidence="1 4">Belongs to the fatty acyl-CoA reductase family.</text>
</comment>
<reference evidence="5" key="2">
    <citation type="submission" date="2022-06" db="UniProtKB">
        <authorList>
            <consortium name="EnsemblMetazoa"/>
        </authorList>
    </citation>
    <scope>IDENTIFICATION</scope>
    <source>
        <strain evidence="5">PS312</strain>
    </source>
</reference>
<dbReference type="PANTHER" id="PTHR11011">
    <property type="entry name" value="MALE STERILITY PROTEIN 2-RELATED"/>
    <property type="match status" value="1"/>
</dbReference>
<dbReference type="Gene3D" id="3.40.50.720">
    <property type="entry name" value="NAD(P)-binding Rossmann-like Domain"/>
    <property type="match status" value="1"/>
</dbReference>
<dbReference type="InterPro" id="IPR036291">
    <property type="entry name" value="NAD(P)-bd_dom_sf"/>
</dbReference>
<gene>
    <name evidence="5" type="primary">WBGene00279620</name>
</gene>
<accession>A0A2A6CNT0</accession>
<dbReference type="GO" id="GO:0102965">
    <property type="term" value="F:alcohol-forming long-chain fatty acyl-CoA reductase activity"/>
    <property type="evidence" value="ECO:0007669"/>
    <property type="project" value="UniProtKB-EC"/>
</dbReference>
<keyword evidence="4" id="KW-0472">Membrane</keyword>
<dbReference type="Proteomes" id="UP000005239">
    <property type="component" value="Unassembled WGS sequence"/>
</dbReference>
<dbReference type="EnsemblMetazoa" id="PPA41251.1">
    <property type="protein sequence ID" value="PPA41251.1"/>
    <property type="gene ID" value="WBGene00279620"/>
</dbReference>
<keyword evidence="6" id="KW-1185">Reference proteome</keyword>
<dbReference type="GO" id="GO:0005777">
    <property type="term" value="C:peroxisome"/>
    <property type="evidence" value="ECO:0000318"/>
    <property type="project" value="GO_Central"/>
</dbReference>
<keyword evidence="4" id="KW-0560">Oxidoreductase</keyword>
<feature type="transmembrane region" description="Helical" evidence="4">
    <location>
        <begin position="509"/>
        <end position="530"/>
    </location>
</feature>
<keyword evidence="4" id="KW-1133">Transmembrane helix</keyword>
<keyword evidence="4" id="KW-0812">Transmembrane</keyword>
<dbReference type="PANTHER" id="PTHR11011:SF45">
    <property type="entry name" value="FATTY ACYL-COA REDUCTASE CG8306-RELATED"/>
    <property type="match status" value="1"/>
</dbReference>
<dbReference type="GO" id="GO:0080019">
    <property type="term" value="F:alcohol-forming very long-chain fatty acyl-CoA reductase activity"/>
    <property type="evidence" value="ECO:0000318"/>
    <property type="project" value="GO_Central"/>
</dbReference>
<name>A0A2A6CNT0_PRIPA</name>
<keyword evidence="2 4" id="KW-0444">Lipid biosynthesis</keyword>
<comment type="catalytic activity">
    <reaction evidence="4">
        <text>a long-chain fatty acyl-CoA + 2 NADPH + 2 H(+) = a long-chain primary fatty alcohol + 2 NADP(+) + CoA</text>
        <dbReference type="Rhea" id="RHEA:52716"/>
        <dbReference type="ChEBI" id="CHEBI:15378"/>
        <dbReference type="ChEBI" id="CHEBI:57287"/>
        <dbReference type="ChEBI" id="CHEBI:57783"/>
        <dbReference type="ChEBI" id="CHEBI:58349"/>
        <dbReference type="ChEBI" id="CHEBI:77396"/>
        <dbReference type="ChEBI" id="CHEBI:83139"/>
        <dbReference type="EC" id="1.2.1.84"/>
    </reaction>
</comment>
<keyword evidence="4" id="KW-0521">NADP</keyword>
<sequence>DRERHCAGYISAGRDQFINSQFSALNSLHTLTAMDSMPLVNALFAGRTVFLTGGSGFVGKVVIEKFLHDVPDVEKIFVLVRAAKGKSAQQRWADISQCALFNRVRAERPWALDKVVPVEGDITVDDMGLSETDLKAVLEETSVVLHCAATVRFNDTLRNAIELNVKGVDRMIKLCKRMPKLDCFLHCSTCYVNVDKEGDIEEKLYDVVCDPHKLIDGHSWMSDEMLNGITGSITKKYFNTYCFTKHVAEELVRRECVDLPTLIFRPAIIAGIWKDGIPGWADAFQGITANALGFGTGTIPRMPCDTNNPLDVVPVDVVSSMMITCAAYRLHLTEKKDRSMPVFHCNSSHLNPLSASHYRNLCGSFLAAYPLEMMLFSPSAGTRGSPALEDGLHAFKQLVVGPALDKTAELLAGRKPFWARTFAKCREVYQVFIPFTSKRWIYQSNGMVELIERMQPEDRQTFDFDLRQLDWTDFISDVLFGMKTFLTKNDIMSDEKLARARRKVRIHQGIELAATLIFAWLLSVVLTGGLTSWTVALPLALAFYAYFNCALHTTVPIGTIDSYRKRMCAEMQVEPSEKCQAA</sequence>
<dbReference type="InterPro" id="IPR026055">
    <property type="entry name" value="FAR"/>
</dbReference>
<dbReference type="FunFam" id="3.40.50.720:FF:000751">
    <property type="entry name" value="Fatty acyl-CoA reductase"/>
    <property type="match status" value="1"/>
</dbReference>